<dbReference type="PANTHER" id="PTHR38011:SF7">
    <property type="entry name" value="2,5-DIAMINO-6-RIBOSYLAMINO-4(3H)-PYRIMIDINONE 5'-PHOSPHATE REDUCTASE"/>
    <property type="match status" value="1"/>
</dbReference>
<dbReference type="InterPro" id="IPR002734">
    <property type="entry name" value="RibDG_C"/>
</dbReference>
<accession>A0A8B2NHG6</accession>
<evidence type="ECO:0000256" key="2">
    <source>
        <dbReference type="ARBA" id="ARBA00022857"/>
    </source>
</evidence>
<dbReference type="SUPFAM" id="SSF53597">
    <property type="entry name" value="Dihydrofolate reductase-like"/>
    <property type="match status" value="1"/>
</dbReference>
<evidence type="ECO:0000259" key="4">
    <source>
        <dbReference type="Pfam" id="PF01872"/>
    </source>
</evidence>
<dbReference type="RefSeq" id="WP_111352295.1">
    <property type="nucleotide sequence ID" value="NZ_QHHQ01000011.1"/>
</dbReference>
<keyword evidence="2" id="KW-0521">NADP</keyword>
<evidence type="ECO:0000313" key="5">
    <source>
        <dbReference type="EMBL" id="RAH96772.1"/>
    </source>
</evidence>
<dbReference type="PANTHER" id="PTHR38011">
    <property type="entry name" value="DIHYDROFOLATE REDUCTASE FAMILY PROTEIN (AFU_ORTHOLOGUE AFUA_8G06820)"/>
    <property type="match status" value="1"/>
</dbReference>
<dbReference type="Pfam" id="PF01872">
    <property type="entry name" value="RibD_C"/>
    <property type="match status" value="1"/>
</dbReference>
<keyword evidence="6" id="KW-1185">Reference proteome</keyword>
<dbReference type="AlphaFoldDB" id="A0A8B2NHG6"/>
<dbReference type="GO" id="GO:0008703">
    <property type="term" value="F:5-amino-6-(5-phosphoribosylamino)uracil reductase activity"/>
    <property type="evidence" value="ECO:0007669"/>
    <property type="project" value="InterPro"/>
</dbReference>
<reference evidence="5 6" key="1">
    <citation type="submission" date="2018-05" db="EMBL/GenBank/DDBJ databases">
        <title>Acuticoccus sediminis sp. nov., isolated from deep-sea sediment of Indian Ocean.</title>
        <authorList>
            <person name="Liu X."/>
            <person name="Lai Q."/>
            <person name="Du Y."/>
            <person name="Sun F."/>
            <person name="Zhang X."/>
            <person name="Wang S."/>
            <person name="Shao Z."/>
        </authorList>
    </citation>
    <scope>NUCLEOTIDE SEQUENCE [LARGE SCALE GENOMIC DNA]</scope>
    <source>
        <strain evidence="5 6">PTG4-2</strain>
    </source>
</reference>
<comment type="pathway">
    <text evidence="1">Cofactor biosynthesis; riboflavin biosynthesis.</text>
</comment>
<protein>
    <submittedName>
        <fullName evidence="5">5-amino-6-(5-phosphoribosylamino)uracil reductase</fullName>
    </submittedName>
</protein>
<gene>
    <name evidence="5" type="ORF">DLJ53_31405</name>
</gene>
<dbReference type="InterPro" id="IPR050765">
    <property type="entry name" value="Riboflavin_Biosynth_HTPR"/>
</dbReference>
<dbReference type="InterPro" id="IPR024072">
    <property type="entry name" value="DHFR-like_dom_sf"/>
</dbReference>
<dbReference type="EMBL" id="QHHQ01000011">
    <property type="protein sequence ID" value="RAH96772.1"/>
    <property type="molecule type" value="Genomic_DNA"/>
</dbReference>
<evidence type="ECO:0000313" key="6">
    <source>
        <dbReference type="Proteomes" id="UP000249590"/>
    </source>
</evidence>
<dbReference type="GO" id="GO:0009231">
    <property type="term" value="P:riboflavin biosynthetic process"/>
    <property type="evidence" value="ECO:0007669"/>
    <property type="project" value="InterPro"/>
</dbReference>
<proteinExistence type="predicted"/>
<dbReference type="OrthoDB" id="9800865at2"/>
<organism evidence="5 6">
    <name type="scientific">Acuticoccus sediminis</name>
    <dbReference type="NCBI Taxonomy" id="2184697"/>
    <lineage>
        <taxon>Bacteria</taxon>
        <taxon>Pseudomonadati</taxon>
        <taxon>Pseudomonadota</taxon>
        <taxon>Alphaproteobacteria</taxon>
        <taxon>Hyphomicrobiales</taxon>
        <taxon>Amorphaceae</taxon>
        <taxon>Acuticoccus</taxon>
    </lineage>
</organism>
<evidence type="ECO:0000256" key="1">
    <source>
        <dbReference type="ARBA" id="ARBA00005104"/>
    </source>
</evidence>
<sequence length="236" mass="25230">MRPKITCHMITSLDGRLRPDRWSGPAGASMMDLVHRVYDDTAGQFEADGWIVGRKTMADYLGEIPDPVLLDAPSVRAPHVGSRGGRNLAVAIDPSGRLRFEDDNVDGDHAVVILSQRVPDSTLARLRERGVSYVFAGADGHDLADALEAVADALSVRHLILQGGAVINGSFLAAGLIDEVSTLIAPAIDGLSGIPAIFEHDGGPDSRPAAGQHLRLISSQTLEDGVIWLRHEVRRG</sequence>
<evidence type="ECO:0000256" key="3">
    <source>
        <dbReference type="ARBA" id="ARBA00023002"/>
    </source>
</evidence>
<name>A0A8B2NHG6_9HYPH</name>
<dbReference type="Proteomes" id="UP000249590">
    <property type="component" value="Unassembled WGS sequence"/>
</dbReference>
<dbReference type="Gene3D" id="3.40.430.10">
    <property type="entry name" value="Dihydrofolate Reductase, subunit A"/>
    <property type="match status" value="1"/>
</dbReference>
<feature type="domain" description="Bacterial bifunctional deaminase-reductase C-terminal" evidence="4">
    <location>
        <begin position="3"/>
        <end position="227"/>
    </location>
</feature>
<comment type="caution">
    <text evidence="5">The sequence shown here is derived from an EMBL/GenBank/DDBJ whole genome shotgun (WGS) entry which is preliminary data.</text>
</comment>
<keyword evidence="3" id="KW-0560">Oxidoreductase</keyword>